<reference evidence="3" key="1">
    <citation type="submission" date="2017-08" db="EMBL/GenBank/DDBJ databases">
        <title>A dynamic microbial community with high functional redundancy inhabits the cold, oxic subseafloor aquifer.</title>
        <authorList>
            <person name="Tully B.J."/>
            <person name="Wheat C.G."/>
            <person name="Glazer B.T."/>
            <person name="Huber J.A."/>
        </authorList>
    </citation>
    <scope>NUCLEOTIDE SEQUENCE [LARGE SCALE GENOMIC DNA]</scope>
</reference>
<comment type="caution">
    <text evidence="2">The sequence shown here is derived from an EMBL/GenBank/DDBJ whole genome shotgun (WGS) entry which is preliminary data.</text>
</comment>
<evidence type="ECO:0000313" key="2">
    <source>
        <dbReference type="EMBL" id="PCJ43347.1"/>
    </source>
</evidence>
<accession>A0A2A5CHI5</accession>
<feature type="signal peptide" evidence="1">
    <location>
        <begin position="1"/>
        <end position="21"/>
    </location>
</feature>
<dbReference type="Pfam" id="PF09686">
    <property type="entry name" value="Plasmid_RAQPRD"/>
    <property type="match status" value="1"/>
</dbReference>
<protein>
    <recommendedName>
        <fullName evidence="4">Conjugal transfer protein</fullName>
    </recommendedName>
</protein>
<proteinExistence type="predicted"/>
<sequence length="97" mass="10978">MMKNKLTAILILLLGTSPVFAITDEERAALLRASAELMMVEAIVEEAEQGKNDEDRQPIQYQEIKNDLEKIKQGLLDVINEVRREPRALPPISGDYQ</sequence>
<dbReference type="EMBL" id="NVWI01000001">
    <property type="protein sequence ID" value="PCJ43347.1"/>
    <property type="molecule type" value="Genomic_DNA"/>
</dbReference>
<feature type="chain" id="PRO_5013309077" description="Conjugal transfer protein" evidence="1">
    <location>
        <begin position="22"/>
        <end position="97"/>
    </location>
</feature>
<evidence type="ECO:0000313" key="3">
    <source>
        <dbReference type="Proteomes" id="UP000228987"/>
    </source>
</evidence>
<name>A0A2A5CHI5_9GAMM</name>
<keyword evidence="1" id="KW-0732">Signal</keyword>
<evidence type="ECO:0000256" key="1">
    <source>
        <dbReference type="SAM" id="SignalP"/>
    </source>
</evidence>
<evidence type="ECO:0008006" key="4">
    <source>
        <dbReference type="Google" id="ProtNLM"/>
    </source>
</evidence>
<gene>
    <name evidence="2" type="ORF">COA71_00290</name>
</gene>
<dbReference type="AlphaFoldDB" id="A0A2A5CHI5"/>
<dbReference type="Proteomes" id="UP000228987">
    <property type="component" value="Unassembled WGS sequence"/>
</dbReference>
<organism evidence="2 3">
    <name type="scientific">SAR86 cluster bacterium</name>
    <dbReference type="NCBI Taxonomy" id="2030880"/>
    <lineage>
        <taxon>Bacteria</taxon>
        <taxon>Pseudomonadati</taxon>
        <taxon>Pseudomonadota</taxon>
        <taxon>Gammaproteobacteria</taxon>
        <taxon>SAR86 cluster</taxon>
    </lineage>
</organism>
<dbReference type="InterPro" id="IPR019110">
    <property type="entry name" value="Uncharacterised_RAQPRD"/>
</dbReference>